<dbReference type="EMBL" id="JAQQWL010000009">
    <property type="protein sequence ID" value="KAK8058464.1"/>
    <property type="molecule type" value="Genomic_DNA"/>
</dbReference>
<keyword evidence="4" id="KW-1185">Reference proteome</keyword>
<name>A0ABR1UHT5_9PEZI</name>
<keyword evidence="2" id="KW-0812">Transmembrane</keyword>
<reference evidence="3 4" key="1">
    <citation type="submission" date="2023-01" db="EMBL/GenBank/DDBJ databases">
        <title>Analysis of 21 Apiospora genomes using comparative genomics revels a genus with tremendous synthesis potential of carbohydrate active enzymes and secondary metabolites.</title>
        <authorList>
            <person name="Sorensen T."/>
        </authorList>
    </citation>
    <scope>NUCLEOTIDE SEQUENCE [LARGE SCALE GENOMIC DNA]</scope>
    <source>
        <strain evidence="3 4">CBS 135458</strain>
    </source>
</reference>
<comment type="caution">
    <text evidence="3">The sequence shown here is derived from an EMBL/GenBank/DDBJ whole genome shotgun (WGS) entry which is preliminary data.</text>
</comment>
<keyword evidence="2" id="KW-1133">Transmembrane helix</keyword>
<accession>A0ABR1UHT5</accession>
<proteinExistence type="predicted"/>
<evidence type="ECO:0000313" key="4">
    <source>
        <dbReference type="Proteomes" id="UP001480595"/>
    </source>
</evidence>
<feature type="region of interest" description="Disordered" evidence="1">
    <location>
        <begin position="101"/>
        <end position="120"/>
    </location>
</feature>
<organism evidence="3 4">
    <name type="scientific">Apiospora phragmitis</name>
    <dbReference type="NCBI Taxonomy" id="2905665"/>
    <lineage>
        <taxon>Eukaryota</taxon>
        <taxon>Fungi</taxon>
        <taxon>Dikarya</taxon>
        <taxon>Ascomycota</taxon>
        <taxon>Pezizomycotina</taxon>
        <taxon>Sordariomycetes</taxon>
        <taxon>Xylariomycetidae</taxon>
        <taxon>Amphisphaeriales</taxon>
        <taxon>Apiosporaceae</taxon>
        <taxon>Apiospora</taxon>
    </lineage>
</organism>
<evidence type="ECO:0000256" key="1">
    <source>
        <dbReference type="SAM" id="MobiDB-lite"/>
    </source>
</evidence>
<gene>
    <name evidence="3" type="ORF">PG994_008912</name>
</gene>
<sequence>MKRRQKNALIAVMSLSLMTMGTVVTKISLIFIRMGIGGAVTSYGLQRYFQSLVHLVANIEQALIITLGCVPALRLARLPKVPSVNEISTWLHSLIQVRSFQGSKDGSHRSGRSRQSSNDYIELAQRRKGEEADTISKHGIVQRTEFRVERS</sequence>
<dbReference type="RefSeq" id="XP_066713910.1">
    <property type="nucleotide sequence ID" value="XM_066860321.1"/>
</dbReference>
<feature type="transmembrane region" description="Helical" evidence="2">
    <location>
        <begin position="7"/>
        <end position="32"/>
    </location>
</feature>
<evidence type="ECO:0000313" key="3">
    <source>
        <dbReference type="EMBL" id="KAK8058464.1"/>
    </source>
</evidence>
<keyword evidence="2" id="KW-0472">Membrane</keyword>
<protein>
    <submittedName>
        <fullName evidence="3">Uncharacterized protein</fullName>
    </submittedName>
</protein>
<dbReference type="Proteomes" id="UP001480595">
    <property type="component" value="Unassembled WGS sequence"/>
</dbReference>
<evidence type="ECO:0000256" key="2">
    <source>
        <dbReference type="SAM" id="Phobius"/>
    </source>
</evidence>
<dbReference type="GeneID" id="92093384"/>